<dbReference type="Proteomes" id="UP000053593">
    <property type="component" value="Unassembled WGS sequence"/>
</dbReference>
<gene>
    <name evidence="2" type="ORF">GYMLUDRAFT_181343</name>
</gene>
<dbReference type="PROSITE" id="PS51299">
    <property type="entry name" value="HTH_APSES"/>
    <property type="match status" value="1"/>
</dbReference>
<proteinExistence type="predicted"/>
<protein>
    <recommendedName>
        <fullName evidence="1">HTH APSES-type domain-containing protein</fullName>
    </recommendedName>
</protein>
<keyword evidence="3" id="KW-1185">Reference proteome</keyword>
<feature type="domain" description="HTH APSES-type" evidence="1">
    <location>
        <begin position="1"/>
        <end position="70"/>
    </location>
</feature>
<organism evidence="2 3">
    <name type="scientific">Collybiopsis luxurians FD-317 M1</name>
    <dbReference type="NCBI Taxonomy" id="944289"/>
    <lineage>
        <taxon>Eukaryota</taxon>
        <taxon>Fungi</taxon>
        <taxon>Dikarya</taxon>
        <taxon>Basidiomycota</taxon>
        <taxon>Agaricomycotina</taxon>
        <taxon>Agaricomycetes</taxon>
        <taxon>Agaricomycetidae</taxon>
        <taxon>Agaricales</taxon>
        <taxon>Marasmiineae</taxon>
        <taxon>Omphalotaceae</taxon>
        <taxon>Collybiopsis</taxon>
        <taxon>Collybiopsis luxurians</taxon>
    </lineage>
</organism>
<dbReference type="GO" id="GO:0003677">
    <property type="term" value="F:DNA binding"/>
    <property type="evidence" value="ECO:0007669"/>
    <property type="project" value="InterPro"/>
</dbReference>
<dbReference type="AlphaFoldDB" id="A0A0D0BAZ3"/>
<dbReference type="InterPro" id="IPR036887">
    <property type="entry name" value="HTH_APSES_sf"/>
</dbReference>
<evidence type="ECO:0000313" key="3">
    <source>
        <dbReference type="Proteomes" id="UP000053593"/>
    </source>
</evidence>
<dbReference type="Gene3D" id="3.10.260.10">
    <property type="entry name" value="Transcription regulator HTH, APSES-type DNA-binding domain"/>
    <property type="match status" value="1"/>
</dbReference>
<name>A0A0D0BAZ3_9AGAR</name>
<feature type="non-terminal residue" evidence="2">
    <location>
        <position position="1"/>
    </location>
</feature>
<dbReference type="InterPro" id="IPR003163">
    <property type="entry name" value="Tscrpt_reg_HTH_APSES-type"/>
</dbReference>
<dbReference type="SUPFAM" id="SSF54616">
    <property type="entry name" value="DNA-binding domain of Mlu1-box binding protein MBP1"/>
    <property type="match status" value="1"/>
</dbReference>
<dbReference type="HOGENOM" id="CLU_162393_1_0_1"/>
<dbReference type="OrthoDB" id="6718656at2759"/>
<accession>A0A0D0BAZ3</accession>
<evidence type="ECO:0000313" key="2">
    <source>
        <dbReference type="EMBL" id="KIK51481.1"/>
    </source>
</evidence>
<evidence type="ECO:0000259" key="1">
    <source>
        <dbReference type="PROSITE" id="PS51299"/>
    </source>
</evidence>
<dbReference type="EMBL" id="KN834862">
    <property type="protein sequence ID" value="KIK51481.1"/>
    <property type="molecule type" value="Genomic_DNA"/>
</dbReference>
<reference evidence="2 3" key="1">
    <citation type="submission" date="2014-04" db="EMBL/GenBank/DDBJ databases">
        <title>Evolutionary Origins and Diversification of the Mycorrhizal Mutualists.</title>
        <authorList>
            <consortium name="DOE Joint Genome Institute"/>
            <consortium name="Mycorrhizal Genomics Consortium"/>
            <person name="Kohler A."/>
            <person name="Kuo A."/>
            <person name="Nagy L.G."/>
            <person name="Floudas D."/>
            <person name="Copeland A."/>
            <person name="Barry K.W."/>
            <person name="Cichocki N."/>
            <person name="Veneault-Fourrey C."/>
            <person name="LaButti K."/>
            <person name="Lindquist E.A."/>
            <person name="Lipzen A."/>
            <person name="Lundell T."/>
            <person name="Morin E."/>
            <person name="Murat C."/>
            <person name="Riley R."/>
            <person name="Ohm R."/>
            <person name="Sun H."/>
            <person name="Tunlid A."/>
            <person name="Henrissat B."/>
            <person name="Grigoriev I.V."/>
            <person name="Hibbett D.S."/>
            <person name="Martin F."/>
        </authorList>
    </citation>
    <scope>NUCLEOTIDE SEQUENCE [LARGE SCALE GENOMIC DNA]</scope>
    <source>
        <strain evidence="2 3">FD-317 M1</strain>
    </source>
</reference>
<sequence>VYERWIQDTIVMSGQAGSYVNASQILQIAQIEERRRGTILDKEILPGEHEVVKGSGAYHGIWLSLVKTKC</sequence>